<keyword evidence="7" id="KW-1185">Reference proteome</keyword>
<dbReference type="InterPro" id="IPR045312">
    <property type="entry name" value="PCBER-like"/>
</dbReference>
<dbReference type="CDD" id="cd05259">
    <property type="entry name" value="PCBER_SDR_a"/>
    <property type="match status" value="1"/>
</dbReference>
<keyword evidence="4" id="KW-0812">Transmembrane</keyword>
<sequence>MSPSPTPAPRSILIIGLGELGTAILSALTAHPSYPSHRTKLAVLRRPGSLASPPSAQKSDSTTPPVQFETADLAAAPLAELVRIFQRYDLVIQAAGFGAPPGTQLRVAEAAVRAGVARFVPWQFGVDYDAIMNGPGGGVGGEEGLFGEMVRVRELLRAQQRTRWTVISTGLFMSFLFLPLFGVVDLRRRVVRALGGWDQRITLTAVEDVGRMVAEVVFVRPEETEDKVVFAAGDTVSYGEIADVVEGVYGAGFEREVWGKDELRRRMDREPENGMVKYQNVFGGGVGVAWEKEKTLNYQRGVVLMNLKEYVEKNKVRLVE</sequence>
<keyword evidence="2" id="KW-0560">Oxidoreductase</keyword>
<accession>A0ABQ0GAE1</accession>
<evidence type="ECO:0000259" key="5">
    <source>
        <dbReference type="Pfam" id="PF05368"/>
    </source>
</evidence>
<keyword evidence="4" id="KW-1133">Transmembrane helix</keyword>
<dbReference type="GeneID" id="98175618"/>
<reference evidence="6 7" key="1">
    <citation type="submission" date="2024-09" db="EMBL/GenBank/DDBJ databases">
        <title>Itraconazole resistance in Madurella fahalii resulting from another homologue of gene encoding cytochrome P450 14-alpha sterol demethylase (CYP51).</title>
        <authorList>
            <person name="Yoshioka I."/>
            <person name="Fahal A.H."/>
            <person name="Kaneko S."/>
            <person name="Yaguchi T."/>
        </authorList>
    </citation>
    <scope>NUCLEOTIDE SEQUENCE [LARGE SCALE GENOMIC DNA]</scope>
    <source>
        <strain evidence="6 7">IFM 68171</strain>
    </source>
</reference>
<dbReference type="Proteomes" id="UP001628179">
    <property type="component" value="Unassembled WGS sequence"/>
</dbReference>
<dbReference type="EMBL" id="BAAFSV010000002">
    <property type="protein sequence ID" value="GAB1314665.1"/>
    <property type="molecule type" value="Genomic_DNA"/>
</dbReference>
<dbReference type="Gene3D" id="3.90.25.10">
    <property type="entry name" value="UDP-galactose 4-epimerase, domain 1"/>
    <property type="match status" value="1"/>
</dbReference>
<dbReference type="Gene3D" id="3.40.50.720">
    <property type="entry name" value="NAD(P)-binding Rossmann-like Domain"/>
    <property type="match status" value="1"/>
</dbReference>
<keyword evidence="4" id="KW-0472">Membrane</keyword>
<dbReference type="InterPro" id="IPR036291">
    <property type="entry name" value="NAD(P)-bd_dom_sf"/>
</dbReference>
<feature type="region of interest" description="Disordered" evidence="3">
    <location>
        <begin position="46"/>
        <end position="65"/>
    </location>
</feature>
<feature type="domain" description="NmrA-like" evidence="5">
    <location>
        <begin position="12"/>
        <end position="283"/>
    </location>
</feature>
<dbReference type="Pfam" id="PF05368">
    <property type="entry name" value="NmrA"/>
    <property type="match status" value="1"/>
</dbReference>
<comment type="caution">
    <text evidence="6">The sequence shown here is derived from an EMBL/GenBank/DDBJ whole genome shotgun (WGS) entry which is preliminary data.</text>
</comment>
<dbReference type="PANTHER" id="PTHR47706:SF6">
    <property type="entry name" value="NMRA-LIKE FAMILY PROTEIN (AFU_ORTHOLOGUE AFUA_6G00280)"/>
    <property type="match status" value="1"/>
</dbReference>
<gene>
    <name evidence="6" type="ORF">MFIFM68171_04875</name>
</gene>
<dbReference type="InterPro" id="IPR051609">
    <property type="entry name" value="NmrA/Isoflavone_reductase-like"/>
</dbReference>
<dbReference type="RefSeq" id="XP_070916396.1">
    <property type="nucleotide sequence ID" value="XM_071060295.1"/>
</dbReference>
<feature type="transmembrane region" description="Helical" evidence="4">
    <location>
        <begin position="164"/>
        <end position="184"/>
    </location>
</feature>
<dbReference type="InterPro" id="IPR008030">
    <property type="entry name" value="NmrA-like"/>
</dbReference>
<dbReference type="SUPFAM" id="SSF51735">
    <property type="entry name" value="NAD(P)-binding Rossmann-fold domains"/>
    <property type="match status" value="1"/>
</dbReference>
<evidence type="ECO:0000256" key="3">
    <source>
        <dbReference type="SAM" id="MobiDB-lite"/>
    </source>
</evidence>
<organism evidence="6 7">
    <name type="scientific">Madurella fahalii</name>
    <dbReference type="NCBI Taxonomy" id="1157608"/>
    <lineage>
        <taxon>Eukaryota</taxon>
        <taxon>Fungi</taxon>
        <taxon>Dikarya</taxon>
        <taxon>Ascomycota</taxon>
        <taxon>Pezizomycotina</taxon>
        <taxon>Sordariomycetes</taxon>
        <taxon>Sordariomycetidae</taxon>
        <taxon>Sordariales</taxon>
        <taxon>Sordariales incertae sedis</taxon>
        <taxon>Madurella</taxon>
    </lineage>
</organism>
<evidence type="ECO:0000313" key="7">
    <source>
        <dbReference type="Proteomes" id="UP001628179"/>
    </source>
</evidence>
<proteinExistence type="predicted"/>
<feature type="compositionally biased region" description="Polar residues" evidence="3">
    <location>
        <begin position="52"/>
        <end position="65"/>
    </location>
</feature>
<keyword evidence="1" id="KW-0521">NADP</keyword>
<evidence type="ECO:0000256" key="2">
    <source>
        <dbReference type="ARBA" id="ARBA00023002"/>
    </source>
</evidence>
<evidence type="ECO:0000256" key="1">
    <source>
        <dbReference type="ARBA" id="ARBA00022857"/>
    </source>
</evidence>
<evidence type="ECO:0000256" key="4">
    <source>
        <dbReference type="SAM" id="Phobius"/>
    </source>
</evidence>
<protein>
    <submittedName>
        <fullName evidence="6">Isoflavone reductase P3</fullName>
    </submittedName>
</protein>
<evidence type="ECO:0000313" key="6">
    <source>
        <dbReference type="EMBL" id="GAB1314665.1"/>
    </source>
</evidence>
<name>A0ABQ0GAE1_9PEZI</name>
<dbReference type="PANTHER" id="PTHR47706">
    <property type="entry name" value="NMRA-LIKE FAMILY PROTEIN"/>
    <property type="match status" value="1"/>
</dbReference>